<evidence type="ECO:0000313" key="1">
    <source>
        <dbReference type="EMBL" id="GLT23090.1"/>
    </source>
</evidence>
<accession>A0ABQ6FF35</accession>
<dbReference type="InterPro" id="IPR002187">
    <property type="entry name" value="N-reg_PII"/>
</dbReference>
<sequence length="107" mass="11556">MNLPLSLRRLLTIICEASLEPELVRELARLGARGYTITEARGQGAHGLRDGSWGASANIRVEVLCDELTAEAIVDTLHAGYSANYGMVMFVTDVAVLRPDKFRGAPG</sequence>
<dbReference type="InterPro" id="IPR011322">
    <property type="entry name" value="N-reg_PII-like_a/b"/>
</dbReference>
<dbReference type="Proteomes" id="UP001157167">
    <property type="component" value="Unassembled WGS sequence"/>
</dbReference>
<reference evidence="2" key="1">
    <citation type="journal article" date="2019" name="Int. J. Syst. Evol. Microbiol.">
        <title>The Global Catalogue of Microorganisms (GCM) 10K type strain sequencing project: providing services to taxonomists for standard genome sequencing and annotation.</title>
        <authorList>
            <consortium name="The Broad Institute Genomics Platform"/>
            <consortium name="The Broad Institute Genome Sequencing Center for Infectious Disease"/>
            <person name="Wu L."/>
            <person name="Ma J."/>
        </authorList>
    </citation>
    <scope>NUCLEOTIDE SEQUENCE [LARGE SCALE GENOMIC DNA]</scope>
    <source>
        <strain evidence="2">NBRC 102407</strain>
    </source>
</reference>
<comment type="caution">
    <text evidence="1">The sequence shown here is derived from an EMBL/GenBank/DDBJ whole genome shotgun (WGS) entry which is preliminary data.</text>
</comment>
<dbReference type="Gene3D" id="3.30.70.120">
    <property type="match status" value="1"/>
</dbReference>
<proteinExistence type="predicted"/>
<dbReference type="InterPro" id="IPR015867">
    <property type="entry name" value="N-reg_PII/ATP_PRibTrfase_C"/>
</dbReference>
<dbReference type="RefSeq" id="WP_284188317.1">
    <property type="nucleotide sequence ID" value="NZ_BSPX01000038.1"/>
</dbReference>
<evidence type="ECO:0008006" key="3">
    <source>
        <dbReference type="Google" id="ProtNLM"/>
    </source>
</evidence>
<name>A0ABQ6FF35_9RHOO</name>
<dbReference type="EMBL" id="BSPX01000038">
    <property type="protein sequence ID" value="GLT23090.1"/>
    <property type="molecule type" value="Genomic_DNA"/>
</dbReference>
<organism evidence="1 2">
    <name type="scientific">Zoogloea oryzae</name>
    <dbReference type="NCBI Taxonomy" id="310767"/>
    <lineage>
        <taxon>Bacteria</taxon>
        <taxon>Pseudomonadati</taxon>
        <taxon>Pseudomonadota</taxon>
        <taxon>Betaproteobacteria</taxon>
        <taxon>Rhodocyclales</taxon>
        <taxon>Zoogloeaceae</taxon>
        <taxon>Zoogloea</taxon>
    </lineage>
</organism>
<keyword evidence="2" id="KW-1185">Reference proteome</keyword>
<dbReference type="Pfam" id="PF00543">
    <property type="entry name" value="P-II"/>
    <property type="match status" value="1"/>
</dbReference>
<dbReference type="SUPFAM" id="SSF54913">
    <property type="entry name" value="GlnB-like"/>
    <property type="match status" value="1"/>
</dbReference>
<evidence type="ECO:0000313" key="2">
    <source>
        <dbReference type="Proteomes" id="UP001157167"/>
    </source>
</evidence>
<protein>
    <recommendedName>
        <fullName evidence="3">Transcriptional regulator</fullName>
    </recommendedName>
</protein>
<gene>
    <name evidence="1" type="ORF">GCM10007933_25520</name>
</gene>